<protein>
    <submittedName>
        <fullName evidence="12">SusC/RagA family TonB-linked outer membrane protein</fullName>
    </submittedName>
</protein>
<dbReference type="Pfam" id="PF07715">
    <property type="entry name" value="Plug"/>
    <property type="match status" value="1"/>
</dbReference>
<dbReference type="NCBIfam" id="TIGR04057">
    <property type="entry name" value="SusC_RagA_signa"/>
    <property type="match status" value="1"/>
</dbReference>
<reference evidence="12 13" key="1">
    <citation type="submission" date="2024-01" db="EMBL/GenBank/DDBJ databases">
        <title>Maribacter spp. originated from different algae showed divergent polysaccharides utilization ability.</title>
        <authorList>
            <person name="Wang H."/>
            <person name="Wu Y."/>
        </authorList>
    </citation>
    <scope>NUCLEOTIDE SEQUENCE [LARGE SCALE GENOMIC DNA]</scope>
    <source>
        <strain evidence="12 13">PR1</strain>
    </source>
</reference>
<keyword evidence="6 8" id="KW-0472">Membrane</keyword>
<dbReference type="EMBL" id="JAZDDG010000009">
    <property type="protein sequence ID" value="MEE1977880.1"/>
    <property type="molecule type" value="Genomic_DNA"/>
</dbReference>
<dbReference type="InterPro" id="IPR000531">
    <property type="entry name" value="Beta-barrel_TonB"/>
</dbReference>
<dbReference type="InterPro" id="IPR012910">
    <property type="entry name" value="Plug_dom"/>
</dbReference>
<dbReference type="InterPro" id="IPR037066">
    <property type="entry name" value="Plug_dom_sf"/>
</dbReference>
<dbReference type="InterPro" id="IPR039426">
    <property type="entry name" value="TonB-dep_rcpt-like"/>
</dbReference>
<dbReference type="Gene3D" id="2.40.170.20">
    <property type="entry name" value="TonB-dependent receptor, beta-barrel domain"/>
    <property type="match status" value="1"/>
</dbReference>
<evidence type="ECO:0000313" key="12">
    <source>
        <dbReference type="EMBL" id="MEE1977880.1"/>
    </source>
</evidence>
<evidence type="ECO:0000259" key="11">
    <source>
        <dbReference type="Pfam" id="PF07715"/>
    </source>
</evidence>
<keyword evidence="7 8" id="KW-0998">Cell outer membrane</keyword>
<dbReference type="InterPro" id="IPR023996">
    <property type="entry name" value="TonB-dep_OMP_SusC/RagA"/>
</dbReference>
<evidence type="ECO:0000256" key="2">
    <source>
        <dbReference type="ARBA" id="ARBA00022448"/>
    </source>
</evidence>
<evidence type="ECO:0000259" key="10">
    <source>
        <dbReference type="Pfam" id="PF00593"/>
    </source>
</evidence>
<dbReference type="Proteomes" id="UP001356308">
    <property type="component" value="Unassembled WGS sequence"/>
</dbReference>
<dbReference type="Pfam" id="PF13715">
    <property type="entry name" value="CarbopepD_reg_2"/>
    <property type="match status" value="1"/>
</dbReference>
<dbReference type="SUPFAM" id="SSF49464">
    <property type="entry name" value="Carboxypeptidase regulatory domain-like"/>
    <property type="match status" value="1"/>
</dbReference>
<dbReference type="InterPro" id="IPR008969">
    <property type="entry name" value="CarboxyPept-like_regulatory"/>
</dbReference>
<keyword evidence="4 8" id="KW-0812">Transmembrane</keyword>
<evidence type="ECO:0000256" key="1">
    <source>
        <dbReference type="ARBA" id="ARBA00004571"/>
    </source>
</evidence>
<name>A0ABU7IYB5_9FLAO</name>
<organism evidence="12 13">
    <name type="scientific">Maribacter cobaltidurans</name>
    <dbReference type="NCBI Taxonomy" id="1178778"/>
    <lineage>
        <taxon>Bacteria</taxon>
        <taxon>Pseudomonadati</taxon>
        <taxon>Bacteroidota</taxon>
        <taxon>Flavobacteriia</taxon>
        <taxon>Flavobacteriales</taxon>
        <taxon>Flavobacteriaceae</taxon>
        <taxon>Maribacter</taxon>
    </lineage>
</organism>
<dbReference type="Gene3D" id="2.60.40.1120">
    <property type="entry name" value="Carboxypeptidase-like, regulatory domain"/>
    <property type="match status" value="1"/>
</dbReference>
<keyword evidence="2 8" id="KW-0813">Transport</keyword>
<feature type="domain" description="TonB-dependent receptor-like beta-barrel" evidence="10">
    <location>
        <begin position="438"/>
        <end position="977"/>
    </location>
</feature>
<evidence type="ECO:0000256" key="7">
    <source>
        <dbReference type="ARBA" id="ARBA00023237"/>
    </source>
</evidence>
<evidence type="ECO:0000256" key="3">
    <source>
        <dbReference type="ARBA" id="ARBA00022452"/>
    </source>
</evidence>
<dbReference type="PROSITE" id="PS52016">
    <property type="entry name" value="TONB_DEPENDENT_REC_3"/>
    <property type="match status" value="1"/>
</dbReference>
<dbReference type="RefSeq" id="WP_272652564.1">
    <property type="nucleotide sequence ID" value="NZ_JAZDDG010000009.1"/>
</dbReference>
<keyword evidence="3 8" id="KW-1134">Transmembrane beta strand</keyword>
<dbReference type="InterPro" id="IPR023997">
    <property type="entry name" value="TonB-dep_OMP_SusC/RagA_CS"/>
</dbReference>
<accession>A0ABU7IYB5</accession>
<evidence type="ECO:0000256" key="8">
    <source>
        <dbReference type="PROSITE-ProRule" id="PRU01360"/>
    </source>
</evidence>
<evidence type="ECO:0000313" key="13">
    <source>
        <dbReference type="Proteomes" id="UP001356308"/>
    </source>
</evidence>
<dbReference type="InterPro" id="IPR036942">
    <property type="entry name" value="Beta-barrel_TonB_sf"/>
</dbReference>
<keyword evidence="13" id="KW-1185">Reference proteome</keyword>
<evidence type="ECO:0000256" key="6">
    <source>
        <dbReference type="ARBA" id="ARBA00023136"/>
    </source>
</evidence>
<proteinExistence type="inferred from homology"/>
<comment type="similarity">
    <text evidence="8 9">Belongs to the TonB-dependent receptor family.</text>
</comment>
<evidence type="ECO:0000256" key="4">
    <source>
        <dbReference type="ARBA" id="ARBA00022692"/>
    </source>
</evidence>
<dbReference type="NCBIfam" id="TIGR04056">
    <property type="entry name" value="OMP_RagA_SusC"/>
    <property type="match status" value="1"/>
</dbReference>
<dbReference type="Pfam" id="PF00593">
    <property type="entry name" value="TonB_dep_Rec_b-barrel"/>
    <property type="match status" value="1"/>
</dbReference>
<dbReference type="Gene3D" id="2.170.130.10">
    <property type="entry name" value="TonB-dependent receptor, plug domain"/>
    <property type="match status" value="1"/>
</dbReference>
<comment type="subcellular location">
    <subcellularLocation>
        <location evidence="1 8">Cell outer membrane</location>
        <topology evidence="1 8">Multi-pass membrane protein</topology>
    </subcellularLocation>
</comment>
<comment type="caution">
    <text evidence="12">The sequence shown here is derived from an EMBL/GenBank/DDBJ whole genome shotgun (WGS) entry which is preliminary data.</text>
</comment>
<dbReference type="SUPFAM" id="SSF56935">
    <property type="entry name" value="Porins"/>
    <property type="match status" value="1"/>
</dbReference>
<evidence type="ECO:0000256" key="9">
    <source>
        <dbReference type="RuleBase" id="RU003357"/>
    </source>
</evidence>
<keyword evidence="5 9" id="KW-0798">TonB box</keyword>
<feature type="domain" description="TonB-dependent receptor plug" evidence="11">
    <location>
        <begin position="140"/>
        <end position="263"/>
    </location>
</feature>
<sequence>MNKKSTSNPSLTALITVLLVLSPFLNTILEAVPPKRRTPRKHFRVQQTTVTGTITNPNDQPVLGATVRIADSNTGTVTDLNGTYRLPAQTGDVLVISAIGFKTERVTVGQQRTIDLQLFEDITQLEEVTLNAGYYTVSERKRTGSIEKVTAADIEKQPVSNPLAALQGRMTGVYIQQNTGLPGGDFNIRIRGTNSLRLNGNAPLYVVDGVPFPSASIKDSRVSSATVTSSPLNNINPLDIASIEILKDADATAIYGSRGANGVVLITTKKGSSGTVKFNVHMQTGTARIAHKMDLLNTEQYLQMREEAFANDNLTPTPANAPDLTVWDRNRHTDWQDQLLGGNAYMNNVQLSASGGNERTTFRLGGGFRNETTILPGSFGVKKINGLINLNHKSTDNRFTASASASFVHNHSDMMSGLLLFPALKLAPNAPELYDEDGNLNWADNTWTNPLAELEKKYKSNTGNLITNANLAFELLPGLELSSGMGYNTLFTKESQFTPLSSIRPTYRAFIPRSANQNTSSISTWIWEPQLKYKRKFGKLGMNTLLGATLQKTTNQFFVINAKGFNSDALLENMQAATTLEVYKDSETKYKYQAIFARLNFSYDDTYFINLTGRRDGSSRFGPGKQYGNFGALGAAWIFSNEKPFEQGSVLSFGKLRGSYGTTGSDQIGDYQYLNLWSPVAQPYQDQTGLIPSRLYNPNFGWETNIKMEVALDLGFFNDRLLFSSNFFQNRSGNQLVGLALPGTTGFTTIQSNLPATVENTGWEFQLNTKNVSSDTFQWNTSINLSVLRNKLLEYPDLEDSPYANTYVIGEPLSVFNGYRNTGVDSATGVYSFEDANGDGFLSFPDDVQVLGNQSVDFFGGIQNSFQLGNLGLEFLIQGVKQTGSSAEFSFDPPGFQSNQPTRVLNRWQNEEDVAHVQRFTSTYNDAAFKYYDLLVSDYTLVDASFLRLRNVSIAYDVPLPDKSNIGLRLYLQGQNLVTITNYKGLDPENPGVNEIPNLRQYTLGLQLNF</sequence>
<gene>
    <name evidence="12" type="ORF">V1I91_17510</name>
</gene>
<evidence type="ECO:0000256" key="5">
    <source>
        <dbReference type="ARBA" id="ARBA00023077"/>
    </source>
</evidence>